<reference evidence="3 4" key="1">
    <citation type="submission" date="2023-02" db="EMBL/GenBank/DDBJ databases">
        <title>Complete genome sequence of a novel bacterium Oceanimonas sp. NTOU-MSR1 isolated from marine coast sediment.</title>
        <authorList>
            <person name="Yang H.-T."/>
            <person name="Chen Y.-L."/>
            <person name="Ho Y.-N."/>
        </authorList>
    </citation>
    <scope>NUCLEOTIDE SEQUENCE [LARGE SCALE GENOMIC DNA]</scope>
    <source>
        <strain evidence="3 4">NTOU-MSR1</strain>
    </source>
</reference>
<dbReference type="EMBL" id="CP118224">
    <property type="protein sequence ID" value="WMC12471.1"/>
    <property type="molecule type" value="Genomic_DNA"/>
</dbReference>
<proteinExistence type="predicted"/>
<evidence type="ECO:0000259" key="2">
    <source>
        <dbReference type="PROSITE" id="PS50830"/>
    </source>
</evidence>
<protein>
    <submittedName>
        <fullName evidence="3">Thermonuclease family protein</fullName>
    </submittedName>
</protein>
<evidence type="ECO:0000313" key="3">
    <source>
        <dbReference type="EMBL" id="WMC12471.1"/>
    </source>
</evidence>
<feature type="domain" description="TNase-like" evidence="2">
    <location>
        <begin position="26"/>
        <end position="157"/>
    </location>
</feature>
<dbReference type="SUPFAM" id="SSF50199">
    <property type="entry name" value="Staphylococcal nuclease"/>
    <property type="match status" value="1"/>
</dbReference>
<dbReference type="KEGG" id="ope:PU634_14630"/>
<dbReference type="InterPro" id="IPR035437">
    <property type="entry name" value="SNase_OB-fold_sf"/>
</dbReference>
<evidence type="ECO:0000313" key="4">
    <source>
        <dbReference type="Proteomes" id="UP001223802"/>
    </source>
</evidence>
<accession>A0AA50KSD4</accession>
<evidence type="ECO:0000256" key="1">
    <source>
        <dbReference type="SAM" id="SignalP"/>
    </source>
</evidence>
<feature type="signal peptide" evidence="1">
    <location>
        <begin position="1"/>
        <end position="20"/>
    </location>
</feature>
<organism evidence="3 4">
    <name type="scientific">Oceanimonas pelagia</name>
    <dbReference type="NCBI Taxonomy" id="3028314"/>
    <lineage>
        <taxon>Bacteria</taxon>
        <taxon>Pseudomonadati</taxon>
        <taxon>Pseudomonadota</taxon>
        <taxon>Gammaproteobacteria</taxon>
        <taxon>Aeromonadales</taxon>
        <taxon>Aeromonadaceae</taxon>
        <taxon>Oceanimonas</taxon>
    </lineage>
</organism>
<dbReference type="PROSITE" id="PS50830">
    <property type="entry name" value="TNASE_3"/>
    <property type="match status" value="1"/>
</dbReference>
<dbReference type="Gene3D" id="2.40.50.90">
    <property type="match status" value="1"/>
</dbReference>
<dbReference type="Pfam" id="PF00565">
    <property type="entry name" value="SNase"/>
    <property type="match status" value="1"/>
</dbReference>
<keyword evidence="1" id="KW-0732">Signal</keyword>
<dbReference type="SMART" id="SM00318">
    <property type="entry name" value="SNc"/>
    <property type="match status" value="1"/>
</dbReference>
<gene>
    <name evidence="3" type="ORF">PU634_14630</name>
</gene>
<name>A0AA50KSD4_9GAMM</name>
<dbReference type="AlphaFoldDB" id="A0AA50KSD4"/>
<feature type="chain" id="PRO_5041465549" evidence="1">
    <location>
        <begin position="21"/>
        <end position="245"/>
    </location>
</feature>
<sequence>MLVRICLFLLVLFPLEAASACPQYHQYETVNVKKVIDGDTVHLEDGRRIRFVGINSPELYKNGRFAPEPGAVAARRWLRNKLPDESQMKLVFARKRRDDYGRLLAHPLTNDGRLLVAGMLAAGLGELMLIPPNHGHWRCLLQAEQRARRRQLGIWSHGVPNVPVQPGWQPLLIRVHEVRAHRGRVTLLGAGGLELRAGRQLPAESRRALGRLRTGEHLFVRGRVHRTDAGWLLWLNHPWQFYREK</sequence>
<dbReference type="InterPro" id="IPR016071">
    <property type="entry name" value="Staphylococal_nuclease_OB-fold"/>
</dbReference>
<dbReference type="RefSeq" id="WP_306763703.1">
    <property type="nucleotide sequence ID" value="NZ_CP118224.1"/>
</dbReference>
<dbReference type="Proteomes" id="UP001223802">
    <property type="component" value="Chromosome"/>
</dbReference>
<keyword evidence="4" id="KW-1185">Reference proteome</keyword>